<dbReference type="GO" id="GO:0005615">
    <property type="term" value="C:extracellular space"/>
    <property type="evidence" value="ECO:0007669"/>
    <property type="project" value="TreeGrafter"/>
</dbReference>
<evidence type="ECO:0000256" key="3">
    <source>
        <dbReference type="ARBA" id="ARBA00022473"/>
    </source>
</evidence>
<dbReference type="InterPro" id="IPR018161">
    <property type="entry name" value="Wnt_CS"/>
</dbReference>
<keyword evidence="4" id="KW-0964">Secreted</keyword>
<dbReference type="GO" id="GO:0060070">
    <property type="term" value="P:canonical Wnt signaling pathway"/>
    <property type="evidence" value="ECO:0007669"/>
    <property type="project" value="TreeGrafter"/>
</dbReference>
<evidence type="ECO:0000256" key="9">
    <source>
        <dbReference type="RuleBase" id="RU003500"/>
    </source>
</evidence>
<keyword evidence="12" id="KW-1185">Reference proteome</keyword>
<evidence type="ECO:0000313" key="11">
    <source>
        <dbReference type="EMBL" id="TRZ01474.1"/>
    </source>
</evidence>
<dbReference type="SMART" id="SM00097">
    <property type="entry name" value="WNT1"/>
    <property type="match status" value="1"/>
</dbReference>
<evidence type="ECO:0000256" key="10">
    <source>
        <dbReference type="SAM" id="Phobius"/>
    </source>
</evidence>
<evidence type="ECO:0000256" key="8">
    <source>
        <dbReference type="ARBA" id="ARBA00023288"/>
    </source>
</evidence>
<dbReference type="GO" id="GO:0005109">
    <property type="term" value="F:frizzled binding"/>
    <property type="evidence" value="ECO:0007669"/>
    <property type="project" value="TreeGrafter"/>
</dbReference>
<dbReference type="PANTHER" id="PTHR12027:SF34">
    <property type="entry name" value="PROTEIN WNT"/>
    <property type="match status" value="1"/>
</dbReference>
<proteinExistence type="inferred from homology"/>
<dbReference type="Pfam" id="PF00110">
    <property type="entry name" value="wnt"/>
    <property type="match status" value="1"/>
</dbReference>
<dbReference type="Gene3D" id="3.30.2460.20">
    <property type="match status" value="1"/>
</dbReference>
<comment type="caution">
    <text evidence="11">The sequence shown here is derived from an EMBL/GenBank/DDBJ whole genome shotgun (WGS) entry which is preliminary data.</text>
</comment>
<evidence type="ECO:0000256" key="4">
    <source>
        <dbReference type="ARBA" id="ARBA00022525"/>
    </source>
</evidence>
<reference evidence="11 12" key="1">
    <citation type="journal article" date="2019" name="Sci. Data">
        <title>Hybrid genome assembly and annotation of Danionella translucida.</title>
        <authorList>
            <person name="Kadobianskyi M."/>
            <person name="Schulze L."/>
            <person name="Schuelke M."/>
            <person name="Judkewitz B."/>
        </authorList>
    </citation>
    <scope>NUCLEOTIDE SEQUENCE [LARGE SCALE GENOMIC DNA]</scope>
    <source>
        <strain evidence="11 12">Bolton</strain>
    </source>
</reference>
<evidence type="ECO:0000313" key="12">
    <source>
        <dbReference type="Proteomes" id="UP000316079"/>
    </source>
</evidence>
<keyword evidence="10" id="KW-0812">Transmembrane</keyword>
<dbReference type="AlphaFoldDB" id="A0A553RH32"/>
<keyword evidence="6 9" id="KW-0879">Wnt signaling pathway</keyword>
<comment type="function">
    <text evidence="9">Ligand for members of the frizzled family of seven transmembrane receptors.</text>
</comment>
<evidence type="ECO:0000256" key="6">
    <source>
        <dbReference type="ARBA" id="ARBA00022687"/>
    </source>
</evidence>
<keyword evidence="5" id="KW-0272">Extracellular matrix</keyword>
<dbReference type="OrthoDB" id="5945655at2759"/>
<gene>
    <name evidence="11" type="ORF">DNTS_031889</name>
</gene>
<dbReference type="PROSITE" id="PS00246">
    <property type="entry name" value="WNT1"/>
    <property type="match status" value="1"/>
</dbReference>
<evidence type="ECO:0000256" key="1">
    <source>
        <dbReference type="ARBA" id="ARBA00004498"/>
    </source>
</evidence>
<dbReference type="PANTHER" id="PTHR12027">
    <property type="entry name" value="WNT RELATED"/>
    <property type="match status" value="1"/>
</dbReference>
<keyword evidence="10" id="KW-0472">Membrane</keyword>
<comment type="similarity">
    <text evidence="2 9">Belongs to the Wnt family.</text>
</comment>
<dbReference type="FunFam" id="3.30.2460.20:FF:000001">
    <property type="entry name" value="Wnt homolog"/>
    <property type="match status" value="1"/>
</dbReference>
<name>A0A553RH32_9TELE</name>
<comment type="subcellular location">
    <subcellularLocation>
        <location evidence="1 9">Secreted</location>
        <location evidence="1 9">Extracellular space</location>
        <location evidence="1 9">Extracellular matrix</location>
    </subcellularLocation>
</comment>
<organism evidence="11 12">
    <name type="scientific">Danionella cerebrum</name>
    <dbReference type="NCBI Taxonomy" id="2873325"/>
    <lineage>
        <taxon>Eukaryota</taxon>
        <taxon>Metazoa</taxon>
        <taxon>Chordata</taxon>
        <taxon>Craniata</taxon>
        <taxon>Vertebrata</taxon>
        <taxon>Euteleostomi</taxon>
        <taxon>Actinopterygii</taxon>
        <taxon>Neopterygii</taxon>
        <taxon>Teleostei</taxon>
        <taxon>Ostariophysi</taxon>
        <taxon>Cypriniformes</taxon>
        <taxon>Danionidae</taxon>
        <taxon>Danioninae</taxon>
        <taxon>Danionella</taxon>
    </lineage>
</organism>
<dbReference type="InterPro" id="IPR005817">
    <property type="entry name" value="Wnt"/>
</dbReference>
<protein>
    <recommendedName>
        <fullName evidence="9">Protein Wnt</fullName>
    </recommendedName>
</protein>
<dbReference type="GO" id="GO:0030182">
    <property type="term" value="P:neuron differentiation"/>
    <property type="evidence" value="ECO:0007669"/>
    <property type="project" value="TreeGrafter"/>
</dbReference>
<evidence type="ECO:0000256" key="2">
    <source>
        <dbReference type="ARBA" id="ARBA00005683"/>
    </source>
</evidence>
<accession>A0A553RH32</accession>
<keyword evidence="7" id="KW-1015">Disulfide bond</keyword>
<dbReference type="CDD" id="cd19343">
    <property type="entry name" value="Wnt_Wnt11"/>
    <property type="match status" value="1"/>
</dbReference>
<dbReference type="GO" id="GO:0045165">
    <property type="term" value="P:cell fate commitment"/>
    <property type="evidence" value="ECO:0007669"/>
    <property type="project" value="TreeGrafter"/>
</dbReference>
<dbReference type="PRINTS" id="PR01349">
    <property type="entry name" value="WNTPROTEIN"/>
</dbReference>
<dbReference type="GO" id="GO:0005125">
    <property type="term" value="F:cytokine activity"/>
    <property type="evidence" value="ECO:0007669"/>
    <property type="project" value="TreeGrafter"/>
</dbReference>
<evidence type="ECO:0000256" key="5">
    <source>
        <dbReference type="ARBA" id="ARBA00022530"/>
    </source>
</evidence>
<keyword evidence="8" id="KW-0449">Lipoprotein</keyword>
<dbReference type="Proteomes" id="UP000316079">
    <property type="component" value="Unassembled WGS sequence"/>
</dbReference>
<dbReference type="STRING" id="623744.A0A553RH32"/>
<dbReference type="EMBL" id="SRMA01024095">
    <property type="protein sequence ID" value="TRZ01474.1"/>
    <property type="molecule type" value="Genomic_DNA"/>
</dbReference>
<feature type="transmembrane region" description="Helical" evidence="10">
    <location>
        <begin position="44"/>
        <end position="66"/>
    </location>
</feature>
<sequence length="409" mass="44862">MKEREPHIDRHSALSGHGCSSHYKEIEIGISELEKSNMTEYRSFLLFFVASLSGIHSCTGISWLGLTVNGSSVGWNQTHHCRLLDGLVPDQLQLCKRNLELMHSIVHAAKLTKSACQGTFSDMRWNCSSIESAPHFTPDLAKGKHANYHLTNKGCLVGSGYGTREAAFVFSLAAAVVSHAIARACASGDLPSCSCAPAPSEQAAPDFRWGGCGDNVRYGLQMGSAFSDAPMRNRRSSPQAFRLMQLHNNAVGRQALTDALEMKCKCHGVSGSCSVKTCWKGLQDINSISADLKSKYLSATKVIPRQIGTRRQLVPREMDVRPVGENELVYLVSSPDYCSLNSKLGSLGTTDRQCNKTATGSESCGLMCCGRGYNAYTEVLVERCQCKYHWCCYVSCKTCHRTVERYVCK</sequence>
<keyword evidence="10" id="KW-1133">Transmembrane helix</keyword>
<evidence type="ECO:0000256" key="7">
    <source>
        <dbReference type="ARBA" id="ARBA00023157"/>
    </source>
</evidence>
<keyword evidence="3 9" id="KW-0217">Developmental protein</keyword>
<dbReference type="InterPro" id="IPR043158">
    <property type="entry name" value="Wnt_C"/>
</dbReference>
<dbReference type="GO" id="GO:0048513">
    <property type="term" value="P:animal organ development"/>
    <property type="evidence" value="ECO:0007669"/>
    <property type="project" value="UniProtKB-ARBA"/>
</dbReference>